<dbReference type="Proteomes" id="UP000623440">
    <property type="component" value="Unassembled WGS sequence"/>
</dbReference>
<sequence length="54" mass="6322">MIDKLERTRHLTLEDFILKELGENERASELKTAIVTLIHQTDHQGLIYKFKLDG</sequence>
<gene>
    <name evidence="1" type="ORF">H6G97_48560</name>
</gene>
<dbReference type="EMBL" id="JACJSI010000525">
    <property type="protein sequence ID" value="MBD2536687.1"/>
    <property type="molecule type" value="Genomic_DNA"/>
</dbReference>
<organism evidence="1 2">
    <name type="scientific">Nostoc flagelliforme FACHB-838</name>
    <dbReference type="NCBI Taxonomy" id="2692904"/>
    <lineage>
        <taxon>Bacteria</taxon>
        <taxon>Bacillati</taxon>
        <taxon>Cyanobacteriota</taxon>
        <taxon>Cyanophyceae</taxon>
        <taxon>Nostocales</taxon>
        <taxon>Nostocaceae</taxon>
        <taxon>Nostoc</taxon>
    </lineage>
</organism>
<evidence type="ECO:0000313" key="1">
    <source>
        <dbReference type="EMBL" id="MBD2536687.1"/>
    </source>
</evidence>
<evidence type="ECO:0000313" key="2">
    <source>
        <dbReference type="Proteomes" id="UP000623440"/>
    </source>
</evidence>
<keyword evidence="2" id="KW-1185">Reference proteome</keyword>
<comment type="caution">
    <text evidence="1">The sequence shown here is derived from an EMBL/GenBank/DDBJ whole genome shotgun (WGS) entry which is preliminary data.</text>
</comment>
<accession>A0ABR8E4M9</accession>
<reference evidence="1 2" key="1">
    <citation type="journal article" date="2020" name="ISME J.">
        <title>Comparative genomics reveals insights into cyanobacterial evolution and habitat adaptation.</title>
        <authorList>
            <person name="Chen M.Y."/>
            <person name="Teng W.K."/>
            <person name="Zhao L."/>
            <person name="Hu C.X."/>
            <person name="Zhou Y.K."/>
            <person name="Han B.P."/>
            <person name="Song L.R."/>
            <person name="Shu W.S."/>
        </authorList>
    </citation>
    <scope>NUCLEOTIDE SEQUENCE [LARGE SCALE GENOMIC DNA]</scope>
    <source>
        <strain evidence="1 2">FACHB-838</strain>
    </source>
</reference>
<dbReference type="RefSeq" id="WP_206759178.1">
    <property type="nucleotide sequence ID" value="NZ_JACJSI010000525.1"/>
</dbReference>
<protein>
    <submittedName>
        <fullName evidence="1">Uncharacterized protein</fullName>
    </submittedName>
</protein>
<name>A0ABR8E4M9_9NOSO</name>
<proteinExistence type="predicted"/>